<gene>
    <name evidence="2" type="ORF">LCGC14_0388150</name>
</gene>
<accession>A0A0F9W959</accession>
<feature type="domain" description="DUF551" evidence="1">
    <location>
        <begin position="2"/>
        <end position="75"/>
    </location>
</feature>
<organism evidence="2">
    <name type="scientific">marine sediment metagenome</name>
    <dbReference type="NCBI Taxonomy" id="412755"/>
    <lineage>
        <taxon>unclassified sequences</taxon>
        <taxon>metagenomes</taxon>
        <taxon>ecological metagenomes</taxon>
    </lineage>
</organism>
<name>A0A0F9W959_9ZZZZ</name>
<reference evidence="2" key="1">
    <citation type="journal article" date="2015" name="Nature">
        <title>Complex archaea that bridge the gap between prokaryotes and eukaryotes.</title>
        <authorList>
            <person name="Spang A."/>
            <person name="Saw J.H."/>
            <person name="Jorgensen S.L."/>
            <person name="Zaremba-Niedzwiedzka K."/>
            <person name="Martijn J."/>
            <person name="Lind A.E."/>
            <person name="van Eijk R."/>
            <person name="Schleper C."/>
            <person name="Guy L."/>
            <person name="Ettema T.J."/>
        </authorList>
    </citation>
    <scope>NUCLEOTIDE SEQUENCE</scope>
</reference>
<protein>
    <recommendedName>
        <fullName evidence="1">DUF551 domain-containing protein</fullName>
    </recommendedName>
</protein>
<dbReference type="AlphaFoldDB" id="A0A0F9W959"/>
<evidence type="ECO:0000259" key="1">
    <source>
        <dbReference type="Pfam" id="PF04448"/>
    </source>
</evidence>
<comment type="caution">
    <text evidence="2">The sequence shown here is derived from an EMBL/GenBank/DDBJ whole genome shotgun (WGS) entry which is preliminary data.</text>
</comment>
<dbReference type="Pfam" id="PF04448">
    <property type="entry name" value="DUF551"/>
    <property type="match status" value="1"/>
</dbReference>
<evidence type="ECO:0000313" key="2">
    <source>
        <dbReference type="EMBL" id="KKN74613.1"/>
    </source>
</evidence>
<sequence>MEWISVKERVPEFSEPLEITYDGGKTFEGDCAYLEKRHCMMAGIAGGNGYFGEGFGTQGAECEEGLILDTPSHWRYRYKED</sequence>
<dbReference type="EMBL" id="LAZR01000322">
    <property type="protein sequence ID" value="KKN74613.1"/>
    <property type="molecule type" value="Genomic_DNA"/>
</dbReference>
<proteinExistence type="predicted"/>
<dbReference type="InterPro" id="IPR007539">
    <property type="entry name" value="DUF551"/>
</dbReference>